<keyword evidence="3" id="KW-1185">Reference proteome</keyword>
<dbReference type="SUPFAM" id="SSF53067">
    <property type="entry name" value="Actin-like ATPase domain"/>
    <property type="match status" value="1"/>
</dbReference>
<sequence length="319" mass="34748">MKEIAIGIDIGGTNTKFGLVDKDGETLFQKSIPTRAEGDVNEFFKDLQESIQGALKNFPDVDIKGVGIGAPNANYYKQTIEHAPNIRWGTIVPFGEIFKKYFKYPMVMTNDANAAAIGEMVYGAAKGMKDFIVITLGTGLGSGIVVNGQLVYGHDGFAGELGHVIVNPNGRYCGCGRKGCLETYVSATGIKRTVFKLLADYTYKSELRAIAFDDLTAEFITQAAMRKDPIAIAAFEYTGRILGIKLADTMVHTSPEAIFLFGGLVKAGDYIFKPTLEHMEKNMFPVFKNKLKLIPSGLMDKNAAVLGAAALVWKEFETP</sequence>
<reference evidence="2 3" key="1">
    <citation type="journal article" date="2023" name="Microbiol. Resour. Announc.">
        <title>Complete Genome Sequence of Imperialibacter roseus strain P4T.</title>
        <authorList>
            <person name="Tizabi D.R."/>
            <person name="Bachvaroff T."/>
            <person name="Hill R.T."/>
        </authorList>
    </citation>
    <scope>NUCLEOTIDE SEQUENCE [LARGE SCALE GENOMIC DNA]</scope>
    <source>
        <strain evidence="2 3">P4T</strain>
    </source>
</reference>
<dbReference type="InterPro" id="IPR043129">
    <property type="entry name" value="ATPase_NBD"/>
</dbReference>
<dbReference type="Gene3D" id="3.30.420.40">
    <property type="match status" value="2"/>
</dbReference>
<evidence type="ECO:0000313" key="3">
    <source>
        <dbReference type="Proteomes" id="UP001302349"/>
    </source>
</evidence>
<proteinExistence type="inferred from homology"/>
<evidence type="ECO:0000313" key="2">
    <source>
        <dbReference type="EMBL" id="WOK09559.1"/>
    </source>
</evidence>
<dbReference type="EMBL" id="CP136051">
    <property type="protein sequence ID" value="WOK09559.1"/>
    <property type="molecule type" value="Genomic_DNA"/>
</dbReference>
<protein>
    <submittedName>
        <fullName evidence="2">ROK family protein</fullName>
    </submittedName>
</protein>
<dbReference type="RefSeq" id="WP_317492173.1">
    <property type="nucleotide sequence ID" value="NZ_CP136051.1"/>
</dbReference>
<dbReference type="PANTHER" id="PTHR18964">
    <property type="entry name" value="ROK (REPRESSOR, ORF, KINASE) FAMILY"/>
    <property type="match status" value="1"/>
</dbReference>
<organism evidence="2 3">
    <name type="scientific">Imperialibacter roseus</name>
    <dbReference type="NCBI Taxonomy" id="1324217"/>
    <lineage>
        <taxon>Bacteria</taxon>
        <taxon>Pseudomonadati</taxon>
        <taxon>Bacteroidota</taxon>
        <taxon>Cytophagia</taxon>
        <taxon>Cytophagales</taxon>
        <taxon>Flammeovirgaceae</taxon>
        <taxon>Imperialibacter</taxon>
    </lineage>
</organism>
<dbReference type="Pfam" id="PF00480">
    <property type="entry name" value="ROK"/>
    <property type="match status" value="1"/>
</dbReference>
<gene>
    <name evidence="2" type="ORF">RT717_13010</name>
</gene>
<dbReference type="InterPro" id="IPR000600">
    <property type="entry name" value="ROK"/>
</dbReference>
<dbReference type="PANTHER" id="PTHR18964:SF149">
    <property type="entry name" value="BIFUNCTIONAL UDP-N-ACETYLGLUCOSAMINE 2-EPIMERASE_N-ACETYLMANNOSAMINE KINASE"/>
    <property type="match status" value="1"/>
</dbReference>
<evidence type="ECO:0000256" key="1">
    <source>
        <dbReference type="ARBA" id="ARBA00006479"/>
    </source>
</evidence>
<name>A0ABZ0IX38_9BACT</name>
<dbReference type="PROSITE" id="PS01125">
    <property type="entry name" value="ROK"/>
    <property type="match status" value="1"/>
</dbReference>
<dbReference type="InterPro" id="IPR049874">
    <property type="entry name" value="ROK_cs"/>
</dbReference>
<accession>A0ABZ0IX38</accession>
<dbReference type="Proteomes" id="UP001302349">
    <property type="component" value="Chromosome"/>
</dbReference>
<comment type="similarity">
    <text evidence="1">Belongs to the ROK (NagC/XylR) family.</text>
</comment>